<dbReference type="InterPro" id="IPR023753">
    <property type="entry name" value="FAD/NAD-binding_dom"/>
</dbReference>
<evidence type="ECO:0000256" key="1">
    <source>
        <dbReference type="ARBA" id="ARBA00007532"/>
    </source>
</evidence>
<feature type="domain" description="FAD/NAD(P)-binding" evidence="8">
    <location>
        <begin position="8"/>
        <end position="355"/>
    </location>
</feature>
<feature type="disulfide bond" description="Redox-active" evidence="6">
    <location>
        <begin position="45"/>
        <end position="50"/>
    </location>
</feature>
<dbReference type="GO" id="GO:0050660">
    <property type="term" value="F:flavin adenine dinucleotide binding"/>
    <property type="evidence" value="ECO:0007669"/>
    <property type="project" value="TreeGrafter"/>
</dbReference>
<name>A0AAN7WH10_9PEZI</name>
<gene>
    <name evidence="9" type="ORF">LTR97_001214</name>
</gene>
<organism evidence="9 10">
    <name type="scientific">Elasticomyces elasticus</name>
    <dbReference type="NCBI Taxonomy" id="574655"/>
    <lineage>
        <taxon>Eukaryota</taxon>
        <taxon>Fungi</taxon>
        <taxon>Dikarya</taxon>
        <taxon>Ascomycota</taxon>
        <taxon>Pezizomycotina</taxon>
        <taxon>Dothideomycetes</taxon>
        <taxon>Dothideomycetidae</taxon>
        <taxon>Mycosphaerellales</taxon>
        <taxon>Teratosphaeriaceae</taxon>
        <taxon>Elasticomyces</taxon>
    </lineage>
</organism>
<evidence type="ECO:0000313" key="10">
    <source>
        <dbReference type="Proteomes" id="UP001310594"/>
    </source>
</evidence>
<evidence type="ECO:0000256" key="3">
    <source>
        <dbReference type="ARBA" id="ARBA00022827"/>
    </source>
</evidence>
<dbReference type="SUPFAM" id="SSF55424">
    <property type="entry name" value="FAD/NAD-linked reductases, dimerisation (C-terminal) domain"/>
    <property type="match status" value="1"/>
</dbReference>
<dbReference type="Pfam" id="PF07992">
    <property type="entry name" value="Pyr_redox_2"/>
    <property type="match status" value="1"/>
</dbReference>
<feature type="active site" description="Proton acceptor" evidence="4">
    <location>
        <position position="481"/>
    </location>
</feature>
<evidence type="ECO:0000259" key="8">
    <source>
        <dbReference type="Pfam" id="PF07992"/>
    </source>
</evidence>
<dbReference type="PANTHER" id="PTHR43014:SF2">
    <property type="entry name" value="MERCURIC REDUCTASE"/>
    <property type="match status" value="1"/>
</dbReference>
<dbReference type="Gene3D" id="3.50.50.60">
    <property type="entry name" value="FAD/NAD(P)-binding domain"/>
    <property type="match status" value="2"/>
</dbReference>
<dbReference type="Proteomes" id="UP001310594">
    <property type="component" value="Unassembled WGS sequence"/>
</dbReference>
<dbReference type="EMBL" id="JAVRQU010000002">
    <property type="protein sequence ID" value="KAK5706227.1"/>
    <property type="molecule type" value="Genomic_DNA"/>
</dbReference>
<evidence type="ECO:0008006" key="11">
    <source>
        <dbReference type="Google" id="ProtNLM"/>
    </source>
</evidence>
<dbReference type="PRINTS" id="PR00368">
    <property type="entry name" value="FADPNR"/>
</dbReference>
<dbReference type="SUPFAM" id="SSF51905">
    <property type="entry name" value="FAD/NAD(P)-binding domain"/>
    <property type="match status" value="1"/>
</dbReference>
<dbReference type="InterPro" id="IPR016156">
    <property type="entry name" value="FAD/NAD-linked_Rdtase_dimer_sf"/>
</dbReference>
<comment type="cofactor">
    <cofactor evidence="5">
        <name>FAD</name>
        <dbReference type="ChEBI" id="CHEBI:57692"/>
    </cofactor>
    <text evidence="5">Binds 1 FAD per subunit.</text>
</comment>
<dbReference type="Pfam" id="PF02852">
    <property type="entry name" value="Pyr_redox_dim"/>
    <property type="match status" value="1"/>
</dbReference>
<dbReference type="InterPro" id="IPR036188">
    <property type="entry name" value="FAD/NAD-bd_sf"/>
</dbReference>
<accession>A0AAN7WH10</accession>
<dbReference type="Gene3D" id="3.30.390.30">
    <property type="match status" value="1"/>
</dbReference>
<feature type="binding site" evidence="5">
    <location>
        <position position="54"/>
    </location>
    <ligand>
        <name>FAD</name>
        <dbReference type="ChEBI" id="CHEBI:57692"/>
    </ligand>
</feature>
<reference evidence="9" key="1">
    <citation type="submission" date="2023-08" db="EMBL/GenBank/DDBJ databases">
        <title>Black Yeasts Isolated from many extreme environments.</title>
        <authorList>
            <person name="Coleine C."/>
            <person name="Stajich J.E."/>
            <person name="Selbmann L."/>
        </authorList>
    </citation>
    <scope>NUCLEOTIDE SEQUENCE</scope>
    <source>
        <strain evidence="9">CCFEE 5810</strain>
    </source>
</reference>
<proteinExistence type="inferred from homology"/>
<comment type="similarity">
    <text evidence="1">Belongs to the class-I pyridine nucleotide-disulfide oxidoreductase family.</text>
</comment>
<evidence type="ECO:0000313" key="9">
    <source>
        <dbReference type="EMBL" id="KAK5706227.1"/>
    </source>
</evidence>
<feature type="domain" description="Pyridine nucleotide-disulphide oxidoreductase dimerisation" evidence="7">
    <location>
        <begin position="381"/>
        <end position="489"/>
    </location>
</feature>
<dbReference type="PANTHER" id="PTHR43014">
    <property type="entry name" value="MERCURIC REDUCTASE"/>
    <property type="match status" value="1"/>
</dbReference>
<feature type="binding site" evidence="5">
    <location>
        <position position="344"/>
    </location>
    <ligand>
        <name>FAD</name>
        <dbReference type="ChEBI" id="CHEBI:57692"/>
    </ligand>
</feature>
<dbReference type="PRINTS" id="PR00411">
    <property type="entry name" value="PNDRDTASEI"/>
</dbReference>
<dbReference type="AlphaFoldDB" id="A0AAN7WH10"/>
<dbReference type="PIRSF" id="PIRSF000350">
    <property type="entry name" value="Mercury_reductase_MerA"/>
    <property type="match status" value="1"/>
</dbReference>
<evidence type="ECO:0000259" key="7">
    <source>
        <dbReference type="Pfam" id="PF02852"/>
    </source>
</evidence>
<protein>
    <recommendedName>
        <fullName evidence="11">Mercuric reductase</fullName>
    </recommendedName>
</protein>
<evidence type="ECO:0000256" key="5">
    <source>
        <dbReference type="PIRSR" id="PIRSR000350-3"/>
    </source>
</evidence>
<dbReference type="GO" id="GO:0003955">
    <property type="term" value="F:NAD(P)H dehydrogenase (quinone) activity"/>
    <property type="evidence" value="ECO:0007669"/>
    <property type="project" value="TreeGrafter"/>
</dbReference>
<dbReference type="InterPro" id="IPR001100">
    <property type="entry name" value="Pyr_nuc-diS_OxRdtase"/>
</dbReference>
<keyword evidence="3 5" id="KW-0274">FAD</keyword>
<evidence type="ECO:0000256" key="2">
    <source>
        <dbReference type="ARBA" id="ARBA00022630"/>
    </source>
</evidence>
<comment type="caution">
    <text evidence="9">The sequence shown here is derived from an EMBL/GenBank/DDBJ whole genome shotgun (WGS) entry which is preliminary data.</text>
</comment>
<evidence type="ECO:0000256" key="6">
    <source>
        <dbReference type="PIRSR" id="PIRSR000350-4"/>
    </source>
</evidence>
<feature type="binding site" evidence="5">
    <location>
        <begin position="207"/>
        <end position="214"/>
    </location>
    <ligand>
        <name>NAD(+)</name>
        <dbReference type="ChEBI" id="CHEBI:57540"/>
    </ligand>
</feature>
<dbReference type="InterPro" id="IPR004099">
    <property type="entry name" value="Pyr_nucl-diS_OxRdtase_dimer"/>
</dbReference>
<keyword evidence="5" id="KW-0520">NAD</keyword>
<keyword evidence="5" id="KW-0547">Nucleotide-binding</keyword>
<sequence length="496" mass="53085">MTSSTKQFDCIVIGSGQAGTPLATALAQSGRKTALIERTHIAGCCVNEGCTPTKTMIASGRAAYLAGRASDYGVWQNSRTPVYATLLGNGDAPFHGAEKLAPVVDMEQVRQRKRDIVDSFRGGSEARLHKVEGLEVIMGDATFTGPNSLSVKSSDGSDLSLEAGTFFINTDLAGLDDVVSGAHASRVLDSTSIQELDDVPKKLIVLGGGYIGLEFGQLFQRLGSKVTIVQRGKQLAPREDAEVADEVRQICEGEGMELLLNGSAISLRADQSGAYPLVLTCAITVDSVTEVRVEGSHILLATSRTPNTDTLGLDKAGVEVDKRGHVTVSPTLQTSAPHIYALGDCHGGPAFTHISYDDFRIIKANFIDGRKSQLSTTDRMVPFVVYMDPQLGHIGLHEHEARSKYPEKTIKTATMPMSYVARALETAETRGLMKAVVDADSEQILGFTCLGMEGGEIMSIVQVAMMGKLPYTSLQSAVFAHPTLAESLNNLWGHLK</sequence>
<keyword evidence="2" id="KW-0285">Flavoprotein</keyword>
<evidence type="ECO:0000256" key="4">
    <source>
        <dbReference type="PIRSR" id="PIRSR000350-2"/>
    </source>
</evidence>